<dbReference type="RefSeq" id="WP_379871257.1">
    <property type="nucleotide sequence ID" value="NZ_JBHTBH010000005.1"/>
</dbReference>
<comment type="caution">
    <text evidence="1">The sequence shown here is derived from an EMBL/GenBank/DDBJ whole genome shotgun (WGS) entry which is preliminary data.</text>
</comment>
<dbReference type="EMBL" id="JBHTBH010000005">
    <property type="protein sequence ID" value="MFC7328609.1"/>
    <property type="molecule type" value="Genomic_DNA"/>
</dbReference>
<name>A0ABW2KHE8_9ACTN</name>
<evidence type="ECO:0000313" key="2">
    <source>
        <dbReference type="Proteomes" id="UP001596540"/>
    </source>
</evidence>
<accession>A0ABW2KHE8</accession>
<proteinExistence type="predicted"/>
<protein>
    <submittedName>
        <fullName evidence="1">Uncharacterized protein</fullName>
    </submittedName>
</protein>
<gene>
    <name evidence="1" type="ORF">ACFQRF_12735</name>
</gene>
<sequence>MEHDQISTLSASVRDEAPLAALQAIAELRRELERREAVNVRKARAQGATWAEIAAMLGVSKQAVHKKYGGGRRER</sequence>
<organism evidence="1 2">
    <name type="scientific">Marinactinospora rubrisoli</name>
    <dbReference type="NCBI Taxonomy" id="2715399"/>
    <lineage>
        <taxon>Bacteria</taxon>
        <taxon>Bacillati</taxon>
        <taxon>Actinomycetota</taxon>
        <taxon>Actinomycetes</taxon>
        <taxon>Streptosporangiales</taxon>
        <taxon>Nocardiopsidaceae</taxon>
        <taxon>Marinactinospora</taxon>
    </lineage>
</organism>
<dbReference type="Proteomes" id="UP001596540">
    <property type="component" value="Unassembled WGS sequence"/>
</dbReference>
<dbReference type="Gene3D" id="1.10.10.60">
    <property type="entry name" value="Homeodomain-like"/>
    <property type="match status" value="1"/>
</dbReference>
<evidence type="ECO:0000313" key="1">
    <source>
        <dbReference type="EMBL" id="MFC7328609.1"/>
    </source>
</evidence>
<keyword evidence="2" id="KW-1185">Reference proteome</keyword>
<reference evidence="2" key="1">
    <citation type="journal article" date="2019" name="Int. J. Syst. Evol. Microbiol.">
        <title>The Global Catalogue of Microorganisms (GCM) 10K type strain sequencing project: providing services to taxonomists for standard genome sequencing and annotation.</title>
        <authorList>
            <consortium name="The Broad Institute Genomics Platform"/>
            <consortium name="The Broad Institute Genome Sequencing Center for Infectious Disease"/>
            <person name="Wu L."/>
            <person name="Ma J."/>
        </authorList>
    </citation>
    <scope>NUCLEOTIDE SEQUENCE [LARGE SCALE GENOMIC DNA]</scope>
    <source>
        <strain evidence="2">CGMCC 4.7382</strain>
    </source>
</reference>